<gene>
    <name evidence="2" type="ORF">CLUMA_CG008412</name>
</gene>
<evidence type="ECO:0000313" key="2">
    <source>
        <dbReference type="EMBL" id="CRK94921.1"/>
    </source>
</evidence>
<keyword evidence="1" id="KW-1133">Transmembrane helix</keyword>
<keyword evidence="1" id="KW-0472">Membrane</keyword>
<reference evidence="2 3" key="1">
    <citation type="submission" date="2015-04" db="EMBL/GenBank/DDBJ databases">
        <authorList>
            <person name="Syromyatnikov M.Y."/>
            <person name="Popov V.N."/>
        </authorList>
    </citation>
    <scope>NUCLEOTIDE SEQUENCE [LARGE SCALE GENOMIC DNA]</scope>
</reference>
<dbReference type="Proteomes" id="UP000183832">
    <property type="component" value="Unassembled WGS sequence"/>
</dbReference>
<evidence type="ECO:0000256" key="1">
    <source>
        <dbReference type="SAM" id="Phobius"/>
    </source>
</evidence>
<evidence type="ECO:0000313" key="3">
    <source>
        <dbReference type="Proteomes" id="UP000183832"/>
    </source>
</evidence>
<accession>A0A1J1I916</accession>
<dbReference type="EMBL" id="CVRI01000040">
    <property type="protein sequence ID" value="CRK94921.1"/>
    <property type="molecule type" value="Genomic_DNA"/>
</dbReference>
<keyword evidence="3" id="KW-1185">Reference proteome</keyword>
<proteinExistence type="predicted"/>
<dbReference type="AlphaFoldDB" id="A0A1J1I916"/>
<feature type="transmembrane region" description="Helical" evidence="1">
    <location>
        <begin position="32"/>
        <end position="55"/>
    </location>
</feature>
<name>A0A1J1I916_9DIPT</name>
<keyword evidence="1" id="KW-0812">Transmembrane</keyword>
<protein>
    <submittedName>
        <fullName evidence="2">CLUMA_CG008412, isoform A</fullName>
    </submittedName>
</protein>
<sequence>MKLFRQRKLLHVQLQKTFVDGNWYRPMLVIDLFLLIPINHMYAVLLRVLFVIEVFRFHRRK</sequence>
<organism evidence="2 3">
    <name type="scientific">Clunio marinus</name>
    <dbReference type="NCBI Taxonomy" id="568069"/>
    <lineage>
        <taxon>Eukaryota</taxon>
        <taxon>Metazoa</taxon>
        <taxon>Ecdysozoa</taxon>
        <taxon>Arthropoda</taxon>
        <taxon>Hexapoda</taxon>
        <taxon>Insecta</taxon>
        <taxon>Pterygota</taxon>
        <taxon>Neoptera</taxon>
        <taxon>Endopterygota</taxon>
        <taxon>Diptera</taxon>
        <taxon>Nematocera</taxon>
        <taxon>Chironomoidea</taxon>
        <taxon>Chironomidae</taxon>
        <taxon>Clunio</taxon>
    </lineage>
</organism>